<dbReference type="EMBL" id="JACHNZ010000049">
    <property type="protein sequence ID" value="MBB4633598.1"/>
    <property type="molecule type" value="Genomic_DNA"/>
</dbReference>
<dbReference type="Pfam" id="PF14559">
    <property type="entry name" value="TPR_19"/>
    <property type="match status" value="1"/>
</dbReference>
<keyword evidence="2" id="KW-0249">Electron transport</keyword>
<keyword evidence="3" id="KW-1015">Disulfide bond</keyword>
<evidence type="ECO:0000313" key="7">
    <source>
        <dbReference type="Proteomes" id="UP000566324"/>
    </source>
</evidence>
<evidence type="ECO:0000256" key="3">
    <source>
        <dbReference type="ARBA" id="ARBA00023157"/>
    </source>
</evidence>
<dbReference type="InterPro" id="IPR017937">
    <property type="entry name" value="Thioredoxin_CS"/>
</dbReference>
<reference evidence="6 7" key="1">
    <citation type="submission" date="2020-08" db="EMBL/GenBank/DDBJ databases">
        <title>Genomic Encyclopedia of Type Strains, Phase IV (KMG-IV): sequencing the most valuable type-strain genomes for metagenomic binning, comparative biology and taxonomic classification.</title>
        <authorList>
            <person name="Goeker M."/>
        </authorList>
    </citation>
    <scope>NUCLEOTIDE SEQUENCE [LARGE SCALE GENOMIC DNA]</scope>
    <source>
        <strain evidence="6 7">DSM 17328</strain>
    </source>
</reference>
<keyword evidence="7" id="KW-1185">Reference proteome</keyword>
<dbReference type="InterPro" id="IPR013766">
    <property type="entry name" value="Thioredoxin_domain"/>
</dbReference>
<evidence type="ECO:0000256" key="1">
    <source>
        <dbReference type="ARBA" id="ARBA00022448"/>
    </source>
</evidence>
<dbReference type="InterPro" id="IPR036249">
    <property type="entry name" value="Thioredoxin-like_sf"/>
</dbReference>
<dbReference type="GO" id="GO:0006950">
    <property type="term" value="P:response to stress"/>
    <property type="evidence" value="ECO:0007669"/>
    <property type="project" value="UniProtKB-ARBA"/>
</dbReference>
<name>A0A7W7B3Y9_9SPHN</name>
<proteinExistence type="predicted"/>
<keyword evidence="4" id="KW-0676">Redox-active center</keyword>
<dbReference type="GO" id="GO:0015035">
    <property type="term" value="F:protein-disulfide reductase activity"/>
    <property type="evidence" value="ECO:0007669"/>
    <property type="project" value="TreeGrafter"/>
</dbReference>
<feature type="domain" description="Thioredoxin" evidence="5">
    <location>
        <begin position="1"/>
        <end position="116"/>
    </location>
</feature>
<comment type="caution">
    <text evidence="6">The sequence shown here is derived from an EMBL/GenBank/DDBJ whole genome shotgun (WGS) entry which is preliminary data.</text>
</comment>
<dbReference type="GO" id="GO:0005829">
    <property type="term" value="C:cytosol"/>
    <property type="evidence" value="ECO:0007669"/>
    <property type="project" value="TreeGrafter"/>
</dbReference>
<gene>
    <name evidence="6" type="ORF">GGQ98_003244</name>
</gene>
<protein>
    <submittedName>
        <fullName evidence="6">Putative thioredoxin</fullName>
    </submittedName>
</protein>
<dbReference type="SUPFAM" id="SSF52833">
    <property type="entry name" value="Thioredoxin-like"/>
    <property type="match status" value="1"/>
</dbReference>
<dbReference type="GO" id="GO:0045454">
    <property type="term" value="P:cell redox homeostasis"/>
    <property type="evidence" value="ECO:0007669"/>
    <property type="project" value="TreeGrafter"/>
</dbReference>
<dbReference type="Proteomes" id="UP000566324">
    <property type="component" value="Unassembled WGS sequence"/>
</dbReference>
<dbReference type="CDD" id="cd02956">
    <property type="entry name" value="ybbN"/>
    <property type="match status" value="1"/>
</dbReference>
<keyword evidence="1" id="KW-0813">Transport</keyword>
<dbReference type="PANTHER" id="PTHR45663">
    <property type="entry name" value="GEO12009P1"/>
    <property type="match status" value="1"/>
</dbReference>
<organism evidence="6 7">
    <name type="scientific">Sphingosinicella soli</name>
    <dbReference type="NCBI Taxonomy" id="333708"/>
    <lineage>
        <taxon>Bacteria</taxon>
        <taxon>Pseudomonadati</taxon>
        <taxon>Pseudomonadota</taxon>
        <taxon>Alphaproteobacteria</taxon>
        <taxon>Sphingomonadales</taxon>
        <taxon>Sphingosinicellaceae</taxon>
        <taxon>Sphingosinicella</taxon>
    </lineage>
</organism>
<dbReference type="PANTHER" id="PTHR45663:SF11">
    <property type="entry name" value="GEO12009P1"/>
    <property type="match status" value="1"/>
</dbReference>
<dbReference type="Gene3D" id="3.40.30.10">
    <property type="entry name" value="Glutaredoxin"/>
    <property type="match status" value="1"/>
</dbReference>
<evidence type="ECO:0000313" key="6">
    <source>
        <dbReference type="EMBL" id="MBB4633598.1"/>
    </source>
</evidence>
<evidence type="ECO:0000256" key="4">
    <source>
        <dbReference type="ARBA" id="ARBA00023284"/>
    </source>
</evidence>
<dbReference type="Pfam" id="PF00085">
    <property type="entry name" value="Thioredoxin"/>
    <property type="match status" value="1"/>
</dbReference>
<accession>A0A7W7B3Y9</accession>
<evidence type="ECO:0000259" key="5">
    <source>
        <dbReference type="PROSITE" id="PS51352"/>
    </source>
</evidence>
<dbReference type="Gene3D" id="1.25.40.10">
    <property type="entry name" value="Tetratricopeptide repeat domain"/>
    <property type="match status" value="2"/>
</dbReference>
<dbReference type="InterPro" id="IPR011990">
    <property type="entry name" value="TPR-like_helical_dom_sf"/>
</dbReference>
<dbReference type="AlphaFoldDB" id="A0A7W7B3Y9"/>
<dbReference type="SUPFAM" id="SSF48452">
    <property type="entry name" value="TPR-like"/>
    <property type="match status" value="1"/>
</dbReference>
<evidence type="ECO:0000256" key="2">
    <source>
        <dbReference type="ARBA" id="ARBA00022982"/>
    </source>
</evidence>
<sequence length="301" mass="32172">MATLSTPESERASIEAFKRDVIEPSMGALVILDFHADWCGPCKQLAPVLEKVAADYAARGVKLAKIDVDKNPMIASQFRVQSIPTVYAIFQGQPVADLTPARTERELSAFLDQILAQLPIGAADGHDQSLTAYAEAAATALDAGDFAQAEQLYTMLRTEEPEQEAHAIGLARALSGLDRIDEAEAALAGLAADSKAPGLAQVRAAIEMAKKRVPAAEVAALDAALAANPDDHAKRLELAAALAANGERDTAAEHLFEVMRREPGWNENAARAQLLKLFEAIGLEDPWVNAARRKLSALLFS</sequence>
<dbReference type="PROSITE" id="PS00194">
    <property type="entry name" value="THIOREDOXIN_1"/>
    <property type="match status" value="1"/>
</dbReference>
<dbReference type="PROSITE" id="PS51352">
    <property type="entry name" value="THIOREDOXIN_2"/>
    <property type="match status" value="1"/>
</dbReference>
<dbReference type="RefSeq" id="WP_184071352.1">
    <property type="nucleotide sequence ID" value="NZ_JACHNZ010000049.1"/>
</dbReference>
<dbReference type="Pfam" id="PF14561">
    <property type="entry name" value="TPR_20"/>
    <property type="match status" value="1"/>
</dbReference>